<reference evidence="3 4" key="1">
    <citation type="submission" date="2016-10" db="EMBL/GenBank/DDBJ databases">
        <title>Genome sequence of a sulfur-reducing bacterium Desulfurobacterium indicum K6013.</title>
        <authorList>
            <person name="Cao J."/>
            <person name="Shao Z."/>
            <person name="Alain K."/>
            <person name="Jebbar M."/>
        </authorList>
    </citation>
    <scope>NUCLEOTIDE SEQUENCE [LARGE SCALE GENOMIC DNA]</scope>
    <source>
        <strain evidence="3 4">K6013</strain>
    </source>
</reference>
<accession>A0A1R1MK29</accession>
<evidence type="ECO:0000259" key="2">
    <source>
        <dbReference type="PROSITE" id="PS50975"/>
    </source>
</evidence>
<sequence>MCKVAVSGINAVDNPGPGLGVIKGIKDKYEKTAIVGLAYDAMEPGVYMDWLIDKVYIMPYPSEGEEPFINRLLYIKETAGLDAAIPTLDAELPLFIANSDKLKNCGIATFLPTKEQFKLRSKDKVSELAEDIGLKVPESFTVVSYEDLTSAINEIGFPVMIKGIFYKAYKAFNYQEATSYFNKIVSEWGYPVIVQKVVSGEEMNVVGVGDGEGSHFGMVGIKKLWVTSLGKIWTGVTVKHEKMLEAAEIFVEKYKWRGAFELECIVSGDDVYLIEINPRFPAWVYFSVGVGINLPARLLDAALGKEPDRTSDYEAGKLYIRFTDDFVTDMGTFQKIVTRGER</sequence>
<dbReference type="Pfam" id="PF15632">
    <property type="entry name" value="ATPgrasp_Ter"/>
    <property type="match status" value="1"/>
</dbReference>
<keyword evidence="3" id="KW-0436">Ligase</keyword>
<evidence type="ECO:0000313" key="4">
    <source>
        <dbReference type="Proteomes" id="UP000187408"/>
    </source>
</evidence>
<dbReference type="GO" id="GO:0046872">
    <property type="term" value="F:metal ion binding"/>
    <property type="evidence" value="ECO:0007669"/>
    <property type="project" value="InterPro"/>
</dbReference>
<feature type="domain" description="ATP-grasp" evidence="2">
    <location>
        <begin position="126"/>
        <end position="303"/>
    </location>
</feature>
<dbReference type="Gene3D" id="3.30.470.20">
    <property type="entry name" value="ATP-grasp fold, B domain"/>
    <property type="match status" value="1"/>
</dbReference>
<dbReference type="GO" id="GO:0016874">
    <property type="term" value="F:ligase activity"/>
    <property type="evidence" value="ECO:0007669"/>
    <property type="project" value="UniProtKB-KW"/>
</dbReference>
<keyword evidence="1" id="KW-0547">Nucleotide-binding</keyword>
<dbReference type="AlphaFoldDB" id="A0A1R1MK29"/>
<dbReference type="GO" id="GO:0005524">
    <property type="term" value="F:ATP binding"/>
    <property type="evidence" value="ECO:0007669"/>
    <property type="project" value="UniProtKB-UniRule"/>
</dbReference>
<dbReference type="RefSeq" id="WP_076713310.1">
    <property type="nucleotide sequence ID" value="NZ_MOEN01000025.1"/>
</dbReference>
<name>A0A1R1MK29_9BACT</name>
<evidence type="ECO:0000313" key="3">
    <source>
        <dbReference type="EMBL" id="OMH40168.1"/>
    </source>
</evidence>
<dbReference type="InterPro" id="IPR011761">
    <property type="entry name" value="ATP-grasp"/>
</dbReference>
<keyword evidence="4" id="KW-1185">Reference proteome</keyword>
<evidence type="ECO:0000256" key="1">
    <source>
        <dbReference type="PROSITE-ProRule" id="PRU00409"/>
    </source>
</evidence>
<keyword evidence="1" id="KW-0067">ATP-binding</keyword>
<dbReference type="OrthoDB" id="9803907at2"/>
<gene>
    <name evidence="3" type="ORF">BLW93_06605</name>
</gene>
<proteinExistence type="predicted"/>
<dbReference type="InterPro" id="IPR013815">
    <property type="entry name" value="ATP_grasp_subdomain_1"/>
</dbReference>
<protein>
    <submittedName>
        <fullName evidence="3">Carboxylate--amine ligase</fullName>
    </submittedName>
</protein>
<dbReference type="STRING" id="1914305.BLW93_06605"/>
<dbReference type="EMBL" id="MOEN01000025">
    <property type="protein sequence ID" value="OMH40168.1"/>
    <property type="molecule type" value="Genomic_DNA"/>
</dbReference>
<comment type="caution">
    <text evidence="3">The sequence shown here is derived from an EMBL/GenBank/DDBJ whole genome shotgun (WGS) entry which is preliminary data.</text>
</comment>
<organism evidence="3 4">
    <name type="scientific">Desulfurobacterium indicum</name>
    <dbReference type="NCBI Taxonomy" id="1914305"/>
    <lineage>
        <taxon>Bacteria</taxon>
        <taxon>Pseudomonadati</taxon>
        <taxon>Aquificota</taxon>
        <taxon>Aquificia</taxon>
        <taxon>Desulfurobacteriales</taxon>
        <taxon>Desulfurobacteriaceae</taxon>
        <taxon>Desulfurobacterium</taxon>
    </lineage>
</organism>
<dbReference type="PROSITE" id="PS50975">
    <property type="entry name" value="ATP_GRASP"/>
    <property type="match status" value="1"/>
</dbReference>
<dbReference type="SUPFAM" id="SSF56059">
    <property type="entry name" value="Glutathione synthetase ATP-binding domain-like"/>
    <property type="match status" value="1"/>
</dbReference>
<dbReference type="Gene3D" id="3.30.1490.20">
    <property type="entry name" value="ATP-grasp fold, A domain"/>
    <property type="match status" value="1"/>
</dbReference>
<dbReference type="Proteomes" id="UP000187408">
    <property type="component" value="Unassembled WGS sequence"/>
</dbReference>
<dbReference type="Gene3D" id="3.40.50.20">
    <property type="match status" value="1"/>
</dbReference>